<keyword evidence="2" id="KW-1185">Reference proteome</keyword>
<protein>
    <submittedName>
        <fullName evidence="1">Uncharacterized protein</fullName>
    </submittedName>
</protein>
<accession>A0A6G0WPJ1</accession>
<organism evidence="1 2">
    <name type="scientific">Aphanomyces euteiches</name>
    <dbReference type="NCBI Taxonomy" id="100861"/>
    <lineage>
        <taxon>Eukaryota</taxon>
        <taxon>Sar</taxon>
        <taxon>Stramenopiles</taxon>
        <taxon>Oomycota</taxon>
        <taxon>Saprolegniomycetes</taxon>
        <taxon>Saprolegniales</taxon>
        <taxon>Verrucalvaceae</taxon>
        <taxon>Aphanomyces</taxon>
    </lineage>
</organism>
<gene>
    <name evidence="1" type="ORF">Ae201684_013037</name>
</gene>
<sequence>MVATTSKWIEKWHKLNGAVNHVVAYTSAIEVSALQVRAASASSTLGYVIVQASSKSLVDKISVTVEMGVLSIGWIAHVGAFVGKYIVQVFLPPQSLQAVTFAAPRGNMVVHPQVFHRSLMLPLSIHCTSQRGTLFIQDEVLVAQRLDLQLAESGCLQVAANVISVVETFDIQHLHGDGVLAVLASAVYAGSVEIGQSCSGKTFLMAEETFQVREELSVLNQAPGSVTVVAADIFDLSNQYLQDFKAFMGSIHVVGTWSPTHSDDLAHTIQEQQLKIGPSAGHVYVHDKNAANGNGLQSQRSWPEYSAMPVPSTVTPGVKCVVGVLAKSPPFKS</sequence>
<name>A0A6G0WPJ1_9STRA</name>
<dbReference type="Gene3D" id="2.160.20.120">
    <property type="match status" value="1"/>
</dbReference>
<proteinExistence type="predicted"/>
<comment type="caution">
    <text evidence="1">The sequence shown here is derived from an EMBL/GenBank/DDBJ whole genome shotgun (WGS) entry which is preliminary data.</text>
</comment>
<evidence type="ECO:0000313" key="1">
    <source>
        <dbReference type="EMBL" id="KAF0729291.1"/>
    </source>
</evidence>
<dbReference type="VEuPathDB" id="FungiDB:AeMF1_014968"/>
<dbReference type="EMBL" id="VJMJ01000166">
    <property type="protein sequence ID" value="KAF0729291.1"/>
    <property type="molecule type" value="Genomic_DNA"/>
</dbReference>
<dbReference type="AlphaFoldDB" id="A0A6G0WPJ1"/>
<evidence type="ECO:0000313" key="2">
    <source>
        <dbReference type="Proteomes" id="UP000481153"/>
    </source>
</evidence>
<dbReference type="Proteomes" id="UP000481153">
    <property type="component" value="Unassembled WGS sequence"/>
</dbReference>
<reference evidence="1 2" key="1">
    <citation type="submission" date="2019-07" db="EMBL/GenBank/DDBJ databases">
        <title>Genomics analysis of Aphanomyces spp. identifies a new class of oomycete effector associated with host adaptation.</title>
        <authorList>
            <person name="Gaulin E."/>
        </authorList>
    </citation>
    <scope>NUCLEOTIDE SEQUENCE [LARGE SCALE GENOMIC DNA]</scope>
    <source>
        <strain evidence="1 2">ATCC 201684</strain>
    </source>
</reference>